<dbReference type="AlphaFoldDB" id="A0AA42CP23"/>
<sequence>MLPADYVELLGELGVAFTAYERATGNWPVLVGGAATAIQTAGDFMSGDFDIVASDDTAFAAAMNEAGFVAERGVGHGLGGFYHPAYPAYGVEQVSGSLFDGRSDRARLIKLIVRDGSAIVLPSIEDLIADRLAQHAVASASDDSRLMQARELLRIAKEIDGYYLKRRIIEESGDPTLLGL</sequence>
<evidence type="ECO:0008006" key="3">
    <source>
        <dbReference type="Google" id="ProtNLM"/>
    </source>
</evidence>
<evidence type="ECO:0000313" key="1">
    <source>
        <dbReference type="EMBL" id="MCW6534200.1"/>
    </source>
</evidence>
<dbReference type="RefSeq" id="WP_265268139.1">
    <property type="nucleotide sequence ID" value="NZ_JANFAV010000002.1"/>
</dbReference>
<dbReference type="EMBL" id="JANFAV010000002">
    <property type="protein sequence ID" value="MCW6534200.1"/>
    <property type="molecule type" value="Genomic_DNA"/>
</dbReference>
<organism evidence="1 2">
    <name type="scientific">Sphingomonas lycopersici</name>
    <dbReference type="NCBI Taxonomy" id="2951807"/>
    <lineage>
        <taxon>Bacteria</taxon>
        <taxon>Pseudomonadati</taxon>
        <taxon>Pseudomonadota</taxon>
        <taxon>Alphaproteobacteria</taxon>
        <taxon>Sphingomonadales</taxon>
        <taxon>Sphingomonadaceae</taxon>
        <taxon>Sphingomonas</taxon>
    </lineage>
</organism>
<comment type="caution">
    <text evidence="1">The sequence shown here is derived from an EMBL/GenBank/DDBJ whole genome shotgun (WGS) entry which is preliminary data.</text>
</comment>
<proteinExistence type="predicted"/>
<evidence type="ECO:0000313" key="2">
    <source>
        <dbReference type="Proteomes" id="UP001165565"/>
    </source>
</evidence>
<name>A0AA42CP23_9SPHN</name>
<protein>
    <recommendedName>
        <fullName evidence="3">Nucleotidyltransferase family protein</fullName>
    </recommendedName>
</protein>
<keyword evidence="2" id="KW-1185">Reference proteome</keyword>
<accession>A0AA42CP23</accession>
<dbReference type="Proteomes" id="UP001165565">
    <property type="component" value="Unassembled WGS sequence"/>
</dbReference>
<reference evidence="1" key="1">
    <citation type="submission" date="2022-06" db="EMBL/GenBank/DDBJ databases">
        <title>Sphingomonas sp. nov. isolated from rhizosphere soil of tomato.</title>
        <authorList>
            <person name="Dong H."/>
            <person name="Gao R."/>
        </authorList>
    </citation>
    <scope>NUCLEOTIDE SEQUENCE</scope>
    <source>
        <strain evidence="1">MMSM24</strain>
    </source>
</reference>
<gene>
    <name evidence="1" type="ORF">NEE01_05305</name>
</gene>